<evidence type="ECO:0000256" key="6">
    <source>
        <dbReference type="ARBA" id="ARBA00022777"/>
    </source>
</evidence>
<reference evidence="11 12" key="1">
    <citation type="submission" date="2020-04" db="EMBL/GenBank/DDBJ databases">
        <title>Azohydromonas sp. isolated from soil.</title>
        <authorList>
            <person name="Dahal R.H."/>
        </authorList>
    </citation>
    <scope>NUCLEOTIDE SEQUENCE [LARGE SCALE GENOMIC DNA]</scope>
    <source>
        <strain evidence="11 12">G-1-1-14</strain>
    </source>
</reference>
<dbReference type="PROSITE" id="PS50109">
    <property type="entry name" value="HIS_KIN"/>
    <property type="match status" value="1"/>
</dbReference>
<dbReference type="Gene3D" id="6.10.340.10">
    <property type="match status" value="1"/>
</dbReference>
<dbReference type="SUPFAM" id="SSF55874">
    <property type="entry name" value="ATPase domain of HSP90 chaperone/DNA topoisomerase II/histidine kinase"/>
    <property type="match status" value="1"/>
</dbReference>
<organism evidence="11 12">
    <name type="scientific">Azohydromonas caseinilytica</name>
    <dbReference type="NCBI Taxonomy" id="2728836"/>
    <lineage>
        <taxon>Bacteria</taxon>
        <taxon>Pseudomonadati</taxon>
        <taxon>Pseudomonadota</taxon>
        <taxon>Betaproteobacteria</taxon>
        <taxon>Burkholderiales</taxon>
        <taxon>Sphaerotilaceae</taxon>
        <taxon>Azohydromonas</taxon>
    </lineage>
</organism>
<dbReference type="SMART" id="SM00388">
    <property type="entry name" value="HisKA"/>
    <property type="match status" value="1"/>
</dbReference>
<dbReference type="PRINTS" id="PR00344">
    <property type="entry name" value="BCTRLSENSOR"/>
</dbReference>
<dbReference type="CDD" id="cd00075">
    <property type="entry name" value="HATPase"/>
    <property type="match status" value="1"/>
</dbReference>
<keyword evidence="8" id="KW-0812">Transmembrane</keyword>
<evidence type="ECO:0000256" key="7">
    <source>
        <dbReference type="ARBA" id="ARBA00023012"/>
    </source>
</evidence>
<dbReference type="Gene3D" id="1.10.287.130">
    <property type="match status" value="1"/>
</dbReference>
<accession>A0A848FMB9</accession>
<dbReference type="GO" id="GO:0000155">
    <property type="term" value="F:phosphorelay sensor kinase activity"/>
    <property type="evidence" value="ECO:0007669"/>
    <property type="project" value="InterPro"/>
</dbReference>
<dbReference type="PANTHER" id="PTHR43711">
    <property type="entry name" value="TWO-COMPONENT HISTIDINE KINASE"/>
    <property type="match status" value="1"/>
</dbReference>
<dbReference type="CDD" id="cd06225">
    <property type="entry name" value="HAMP"/>
    <property type="match status" value="1"/>
</dbReference>
<dbReference type="Pfam" id="PF00672">
    <property type="entry name" value="HAMP"/>
    <property type="match status" value="1"/>
</dbReference>
<dbReference type="PANTHER" id="PTHR43711:SF1">
    <property type="entry name" value="HISTIDINE KINASE 1"/>
    <property type="match status" value="1"/>
</dbReference>
<dbReference type="InterPro" id="IPR036097">
    <property type="entry name" value="HisK_dim/P_sf"/>
</dbReference>
<dbReference type="InterPro" id="IPR036890">
    <property type="entry name" value="HATPase_C_sf"/>
</dbReference>
<keyword evidence="12" id="KW-1185">Reference proteome</keyword>
<dbReference type="CDD" id="cd00082">
    <property type="entry name" value="HisKA"/>
    <property type="match status" value="1"/>
</dbReference>
<dbReference type="EC" id="2.7.13.3" evidence="3"/>
<feature type="domain" description="HAMP" evidence="10">
    <location>
        <begin position="216"/>
        <end position="268"/>
    </location>
</feature>
<keyword evidence="7" id="KW-0902">Two-component regulatory system</keyword>
<keyword evidence="4" id="KW-0597">Phosphoprotein</keyword>
<dbReference type="InterPro" id="IPR004358">
    <property type="entry name" value="Sig_transdc_His_kin-like_C"/>
</dbReference>
<dbReference type="InterPro" id="IPR005467">
    <property type="entry name" value="His_kinase_dom"/>
</dbReference>
<dbReference type="InterPro" id="IPR003661">
    <property type="entry name" value="HisK_dim/P_dom"/>
</dbReference>
<comment type="subcellular location">
    <subcellularLocation>
        <location evidence="2">Membrane</location>
    </subcellularLocation>
</comment>
<proteinExistence type="predicted"/>
<dbReference type="RefSeq" id="WP_169163811.1">
    <property type="nucleotide sequence ID" value="NZ_JABBFW010000044.1"/>
</dbReference>
<dbReference type="SMART" id="SM00304">
    <property type="entry name" value="HAMP"/>
    <property type="match status" value="1"/>
</dbReference>
<dbReference type="GO" id="GO:0016020">
    <property type="term" value="C:membrane"/>
    <property type="evidence" value="ECO:0007669"/>
    <property type="project" value="UniProtKB-SubCell"/>
</dbReference>
<evidence type="ECO:0000256" key="2">
    <source>
        <dbReference type="ARBA" id="ARBA00004370"/>
    </source>
</evidence>
<dbReference type="Gene3D" id="3.30.565.10">
    <property type="entry name" value="Histidine kinase-like ATPase, C-terminal domain"/>
    <property type="match status" value="1"/>
</dbReference>
<sequence>MFTKKLQRALAILGGAALLQGAVAWWAINVATDHVHRGRVASDVLQGFLELSATKQRLRAWLLQALVRGDADVQVRDGLLADMVGTLTRLQGMAARASDLEAGDADMAKEHRERQEALAVLERSVGELRVAMAGVDVSPGQADAMAAWGQLSRVFDMSQGRDLRTLLAENIARERLAVEHRRSAADRSLALVRGVALGATLMLASAAAVLALYLARALRRPLQELRGGAEALQRGELGHRIPAQRQDEFGDVARTMNDMAMALEKHQQREAEVRHSLEELVQLRTAELQQALHVVEVMDARRRQLFADISHELRTPTTAIRGEAEITLRGRDKPVDEYKTALLRIADASRHLGSVIDDLLTIARNDIDTLSLHREPLLIDSVLGEALVQARALGREHEVSIELQPAPPGEPPMIVAGDAQRLRQAFMVVLDNAVRYSHPQGRVRVAAGAMPQAQGALRWQLLVQDEGIGIPPQDLPRVFERRFRSERARQHRRDGSGLGMNIAQVLVRAHGGEISVDSADAGGTRVCIRLPASPQASNPAAAAQEMA</sequence>
<keyword evidence="8" id="KW-0472">Membrane</keyword>
<evidence type="ECO:0000313" key="12">
    <source>
        <dbReference type="Proteomes" id="UP000574067"/>
    </source>
</evidence>
<dbReference type="InterPro" id="IPR003594">
    <property type="entry name" value="HATPase_dom"/>
</dbReference>
<dbReference type="SMART" id="SM00387">
    <property type="entry name" value="HATPase_c"/>
    <property type="match status" value="1"/>
</dbReference>
<gene>
    <name evidence="11" type="ORF">HHL10_28465</name>
</gene>
<dbReference type="InterPro" id="IPR003660">
    <property type="entry name" value="HAMP_dom"/>
</dbReference>
<dbReference type="SUPFAM" id="SSF158472">
    <property type="entry name" value="HAMP domain-like"/>
    <property type="match status" value="1"/>
</dbReference>
<name>A0A848FMB9_9BURK</name>
<evidence type="ECO:0000256" key="4">
    <source>
        <dbReference type="ARBA" id="ARBA00022553"/>
    </source>
</evidence>
<dbReference type="AlphaFoldDB" id="A0A848FMB9"/>
<evidence type="ECO:0000259" key="10">
    <source>
        <dbReference type="PROSITE" id="PS50885"/>
    </source>
</evidence>
<comment type="catalytic activity">
    <reaction evidence="1">
        <text>ATP + protein L-histidine = ADP + protein N-phospho-L-histidine.</text>
        <dbReference type="EC" id="2.7.13.3"/>
    </reaction>
</comment>
<comment type="caution">
    <text evidence="11">The sequence shown here is derived from an EMBL/GenBank/DDBJ whole genome shotgun (WGS) entry which is preliminary data.</text>
</comment>
<dbReference type="Pfam" id="PF02518">
    <property type="entry name" value="HATPase_c"/>
    <property type="match status" value="1"/>
</dbReference>
<keyword evidence="8" id="KW-1133">Transmembrane helix</keyword>
<evidence type="ECO:0000256" key="5">
    <source>
        <dbReference type="ARBA" id="ARBA00022679"/>
    </source>
</evidence>
<feature type="domain" description="Histidine kinase" evidence="9">
    <location>
        <begin position="308"/>
        <end position="534"/>
    </location>
</feature>
<keyword evidence="5" id="KW-0808">Transferase</keyword>
<evidence type="ECO:0000256" key="3">
    <source>
        <dbReference type="ARBA" id="ARBA00012438"/>
    </source>
</evidence>
<evidence type="ECO:0000256" key="8">
    <source>
        <dbReference type="SAM" id="Phobius"/>
    </source>
</evidence>
<evidence type="ECO:0000256" key="1">
    <source>
        <dbReference type="ARBA" id="ARBA00000085"/>
    </source>
</evidence>
<protein>
    <recommendedName>
        <fullName evidence="3">histidine kinase</fullName>
        <ecNumber evidence="3">2.7.13.3</ecNumber>
    </recommendedName>
</protein>
<keyword evidence="6" id="KW-0418">Kinase</keyword>
<dbReference type="EMBL" id="JABBFW010000044">
    <property type="protein sequence ID" value="NML18911.1"/>
    <property type="molecule type" value="Genomic_DNA"/>
</dbReference>
<evidence type="ECO:0000259" key="9">
    <source>
        <dbReference type="PROSITE" id="PS50109"/>
    </source>
</evidence>
<feature type="transmembrane region" description="Helical" evidence="8">
    <location>
        <begin position="190"/>
        <end position="215"/>
    </location>
</feature>
<dbReference type="Pfam" id="PF00512">
    <property type="entry name" value="HisKA"/>
    <property type="match status" value="1"/>
</dbReference>
<dbReference type="InterPro" id="IPR050736">
    <property type="entry name" value="Sensor_HK_Regulatory"/>
</dbReference>
<dbReference type="PROSITE" id="PS50885">
    <property type="entry name" value="HAMP"/>
    <property type="match status" value="1"/>
</dbReference>
<evidence type="ECO:0000313" key="11">
    <source>
        <dbReference type="EMBL" id="NML18911.1"/>
    </source>
</evidence>
<dbReference type="SUPFAM" id="SSF47384">
    <property type="entry name" value="Homodimeric domain of signal transducing histidine kinase"/>
    <property type="match status" value="1"/>
</dbReference>
<dbReference type="Proteomes" id="UP000574067">
    <property type="component" value="Unassembled WGS sequence"/>
</dbReference>